<evidence type="ECO:0000256" key="1">
    <source>
        <dbReference type="SAM" id="Phobius"/>
    </source>
</evidence>
<sequence>MLYRKQLMIFIASRLSDDLAVDSAFAETLIKSVAVYDSIVSQRKVVSTGATELRKIFTAERSKDVFRSYMAGSKKAYIIGIAMVGMMSLAVFGNKFYNWKETNATKAAKKGESENQNNEFRERMEI</sequence>
<dbReference type="AlphaFoldDB" id="A0A4Z1EDU7"/>
<name>A0A4Z1EDU7_9HELO</name>
<reference evidence="2 3" key="1">
    <citation type="submission" date="2017-12" db="EMBL/GenBank/DDBJ databases">
        <title>Comparative genomics of Botrytis spp.</title>
        <authorList>
            <person name="Valero-Jimenez C.A."/>
            <person name="Tapia P."/>
            <person name="Veloso J."/>
            <person name="Silva-Moreno E."/>
            <person name="Staats M."/>
            <person name="Valdes J.H."/>
            <person name="Van Kan J.A.L."/>
        </authorList>
    </citation>
    <scope>NUCLEOTIDE SEQUENCE [LARGE SCALE GENOMIC DNA]</scope>
    <source>
        <strain evidence="2 3">Bt9001</strain>
    </source>
</reference>
<dbReference type="Proteomes" id="UP000297777">
    <property type="component" value="Unassembled WGS sequence"/>
</dbReference>
<feature type="transmembrane region" description="Helical" evidence="1">
    <location>
        <begin position="76"/>
        <end position="93"/>
    </location>
</feature>
<dbReference type="OrthoDB" id="3555712at2759"/>
<comment type="caution">
    <text evidence="2">The sequence shown here is derived from an EMBL/GenBank/DDBJ whole genome shotgun (WGS) entry which is preliminary data.</text>
</comment>
<keyword evidence="1" id="KW-0472">Membrane</keyword>
<gene>
    <name evidence="2" type="ORF">BTUL_0272g00070</name>
</gene>
<accession>A0A4Z1EDU7</accession>
<proteinExistence type="predicted"/>
<keyword evidence="1" id="KW-0812">Transmembrane</keyword>
<protein>
    <submittedName>
        <fullName evidence="2">Uncharacterized protein</fullName>
    </submittedName>
</protein>
<keyword evidence="1" id="KW-1133">Transmembrane helix</keyword>
<dbReference type="EMBL" id="PQXH01000271">
    <property type="protein sequence ID" value="TGO07487.1"/>
    <property type="molecule type" value="Genomic_DNA"/>
</dbReference>
<keyword evidence="3" id="KW-1185">Reference proteome</keyword>
<evidence type="ECO:0000313" key="3">
    <source>
        <dbReference type="Proteomes" id="UP000297777"/>
    </source>
</evidence>
<organism evidence="2 3">
    <name type="scientific">Botrytis tulipae</name>
    <dbReference type="NCBI Taxonomy" id="87230"/>
    <lineage>
        <taxon>Eukaryota</taxon>
        <taxon>Fungi</taxon>
        <taxon>Dikarya</taxon>
        <taxon>Ascomycota</taxon>
        <taxon>Pezizomycotina</taxon>
        <taxon>Leotiomycetes</taxon>
        <taxon>Helotiales</taxon>
        <taxon>Sclerotiniaceae</taxon>
        <taxon>Botrytis</taxon>
    </lineage>
</organism>
<evidence type="ECO:0000313" key="2">
    <source>
        <dbReference type="EMBL" id="TGO07487.1"/>
    </source>
</evidence>